<protein>
    <recommendedName>
        <fullName evidence="5">RING-type domain-containing protein</fullName>
    </recommendedName>
</protein>
<keyword evidence="7" id="KW-1185">Reference proteome</keyword>
<dbReference type="Proteomes" id="UP001157974">
    <property type="component" value="Unassembled WGS sequence"/>
</dbReference>
<sequence length="914" mass="100911">MAADMSQLRVELSDFQLRPIGGSVFNVGGTPEDVEPRRKSSRNGFLLRANISRESMGIMVLAGSQKFMAYSNEQGLTQHNFNEFVPTWVDSVDNVDSLKDKKVTIYVQVNKTKPINTSSKNLHVYSRMYRNALKILNRYCVPLGTITIDLHTLATGPEQHDLRVAIDELNGSEFRLSFRSKLTEARESSFRFAELSLQIDSNVLPGTPSRTCVVRFNVGTCPSEHETINLADIRLFRALSFTETKKYAVNSTLEKLVNSYLKLYVLSDAGDLVAVSDIYLFDYVYALYGKGASVTTDLKRAISRETCGVLSLKLAVSNSPKLAQIRGGSHHDSGIHGGRPLIYGVEMPGASPSSVFRGSESFSTPSPWVDVVDSFGYKSYYSTETGKWSWFSPSDPLFATQNSSCRYAVFESNRDRPVWIHPQARRTDVLDANISGLPGEVHQSRLAGDEQFQRDASSTSSRGMQAGATGQPSSKAANGVRESSRNIAIDPTSVLASTNPKALEQQHSLADSSYEFRWSKLDGAENGTSMKAGPAVEGATLVPMFGGLLQMKFGGRGRFMRSDDVWVFDSEEFMWKELKVEGLAPVPRTGHCASPLAGGTKMLVFGGSSNQGRLNDLTVLDAENNRWIPVTPSTPAGPSPRARMGMDVLDNGNQCLVFGGREGYRFLGDRYFNDLFMFDAHKMEWQLMKPRAGPIPDHRAGHSVKVINGRHLMVYGGLQDSVKYYGDTWIFDPISGVWVQPPYASEAAPAPREAHAISKFTDNQVVVYGGQADSGAYLNDLHLFDCSSMQWRPTPVLTGASPGARLGAAMSQVNDRCMIIFGGDVGFIYQHDSHLLEHAGSNCRTQASSVVHRWVSGAEETDTCVVCLDRKIRLCYLWCGHCCCCKECGERLTYCPICRRRVSRYEEVERGAPT</sequence>
<dbReference type="PANTHER" id="PTHR46093">
    <property type="entry name" value="ACYL-COA-BINDING DOMAIN-CONTAINING PROTEIN 5"/>
    <property type="match status" value="1"/>
</dbReference>
<feature type="domain" description="RING-type" evidence="5">
    <location>
        <begin position="864"/>
        <end position="899"/>
    </location>
</feature>
<dbReference type="SUPFAM" id="SSF117281">
    <property type="entry name" value="Kelch motif"/>
    <property type="match status" value="1"/>
</dbReference>
<keyword evidence="3" id="KW-0862">Zinc</keyword>
<gene>
    <name evidence="6" type="ORF">NDN08_001620</name>
</gene>
<evidence type="ECO:0000256" key="2">
    <source>
        <dbReference type="ARBA" id="ARBA00022737"/>
    </source>
</evidence>
<dbReference type="SMART" id="SM00612">
    <property type="entry name" value="Kelch"/>
    <property type="match status" value="3"/>
</dbReference>
<accession>A0AAV8URB5</accession>
<keyword evidence="2" id="KW-0677">Repeat</keyword>
<evidence type="ECO:0000256" key="1">
    <source>
        <dbReference type="ARBA" id="ARBA00022441"/>
    </source>
</evidence>
<dbReference type="InterPro" id="IPR006652">
    <property type="entry name" value="Kelch_1"/>
</dbReference>
<dbReference type="Pfam" id="PF13920">
    <property type="entry name" value="zf-C3HC4_3"/>
    <property type="match status" value="1"/>
</dbReference>
<keyword evidence="3" id="KW-0479">Metal-binding</keyword>
<reference evidence="6 7" key="1">
    <citation type="journal article" date="2023" name="Nat. Commun.">
        <title>Origin of minicircular mitochondrial genomes in red algae.</title>
        <authorList>
            <person name="Lee Y."/>
            <person name="Cho C.H."/>
            <person name="Lee Y.M."/>
            <person name="Park S.I."/>
            <person name="Yang J.H."/>
            <person name="West J.A."/>
            <person name="Bhattacharya D."/>
            <person name="Yoon H.S."/>
        </authorList>
    </citation>
    <scope>NUCLEOTIDE SEQUENCE [LARGE SCALE GENOMIC DNA]</scope>
    <source>
        <strain evidence="6 7">CCMP1338</strain>
        <tissue evidence="6">Whole cell</tissue>
    </source>
</reference>
<organism evidence="6 7">
    <name type="scientific">Rhodosorus marinus</name>
    <dbReference type="NCBI Taxonomy" id="101924"/>
    <lineage>
        <taxon>Eukaryota</taxon>
        <taxon>Rhodophyta</taxon>
        <taxon>Stylonematophyceae</taxon>
        <taxon>Stylonematales</taxon>
        <taxon>Stylonemataceae</taxon>
        <taxon>Rhodosorus</taxon>
    </lineage>
</organism>
<proteinExistence type="predicted"/>
<dbReference type="PROSITE" id="PS50089">
    <property type="entry name" value="ZF_RING_2"/>
    <property type="match status" value="1"/>
</dbReference>
<evidence type="ECO:0000256" key="4">
    <source>
        <dbReference type="SAM" id="MobiDB-lite"/>
    </source>
</evidence>
<evidence type="ECO:0000313" key="7">
    <source>
        <dbReference type="Proteomes" id="UP001157974"/>
    </source>
</evidence>
<keyword evidence="1" id="KW-0880">Kelch repeat</keyword>
<dbReference type="PANTHER" id="PTHR46093:SF3">
    <property type="entry name" value="ACYL-COA-BINDING DOMAIN-CONTAINING PROTEIN 4"/>
    <property type="match status" value="1"/>
</dbReference>
<comment type="caution">
    <text evidence="6">The sequence shown here is derived from an EMBL/GenBank/DDBJ whole genome shotgun (WGS) entry which is preliminary data.</text>
</comment>
<dbReference type="Gene3D" id="2.120.10.80">
    <property type="entry name" value="Kelch-type beta propeller"/>
    <property type="match status" value="1"/>
</dbReference>
<evidence type="ECO:0000259" key="5">
    <source>
        <dbReference type="PROSITE" id="PS50089"/>
    </source>
</evidence>
<feature type="region of interest" description="Disordered" evidence="4">
    <location>
        <begin position="440"/>
        <end position="483"/>
    </location>
</feature>
<name>A0AAV8URB5_9RHOD</name>
<keyword evidence="3" id="KW-0863">Zinc-finger</keyword>
<dbReference type="Pfam" id="PF24681">
    <property type="entry name" value="Kelch_KLHDC2_KLHL20_DRC7"/>
    <property type="match status" value="1"/>
</dbReference>
<evidence type="ECO:0000313" key="6">
    <source>
        <dbReference type="EMBL" id="KAJ8905110.1"/>
    </source>
</evidence>
<dbReference type="EMBL" id="JAMWBK010000005">
    <property type="protein sequence ID" value="KAJ8905110.1"/>
    <property type="molecule type" value="Genomic_DNA"/>
</dbReference>
<feature type="compositionally biased region" description="Polar residues" evidence="4">
    <location>
        <begin position="454"/>
        <end position="476"/>
    </location>
</feature>
<dbReference type="Pfam" id="PF01344">
    <property type="entry name" value="Kelch_1"/>
    <property type="match status" value="1"/>
</dbReference>
<dbReference type="InterPro" id="IPR013083">
    <property type="entry name" value="Znf_RING/FYVE/PHD"/>
</dbReference>
<dbReference type="GO" id="GO:0008270">
    <property type="term" value="F:zinc ion binding"/>
    <property type="evidence" value="ECO:0007669"/>
    <property type="project" value="UniProtKB-KW"/>
</dbReference>
<dbReference type="InterPro" id="IPR015915">
    <property type="entry name" value="Kelch-typ_b-propeller"/>
</dbReference>
<dbReference type="AlphaFoldDB" id="A0AAV8URB5"/>
<evidence type="ECO:0000256" key="3">
    <source>
        <dbReference type="PROSITE-ProRule" id="PRU00175"/>
    </source>
</evidence>
<dbReference type="Gene3D" id="3.30.40.10">
    <property type="entry name" value="Zinc/RING finger domain, C3HC4 (zinc finger)"/>
    <property type="match status" value="1"/>
</dbReference>
<dbReference type="InterPro" id="IPR001841">
    <property type="entry name" value="Znf_RING"/>
</dbReference>